<reference evidence="3 4" key="1">
    <citation type="submission" date="2018-01" db="EMBL/GenBank/DDBJ databases">
        <title>Genomic Encyclopedia of Type Strains, Phase I: the one thousand microbial genomes (KMG-I) project.</title>
        <authorList>
            <person name="Goeker M."/>
        </authorList>
    </citation>
    <scope>NUCLEOTIDE SEQUENCE [LARGE SCALE GENOMIC DNA]</scope>
    <source>
        <strain evidence="3 4">DSM 17960</strain>
    </source>
</reference>
<dbReference type="NCBIfam" id="NF037970">
    <property type="entry name" value="vanZ_1"/>
    <property type="match status" value="1"/>
</dbReference>
<name>A0A2S4N5L7_9FLAO</name>
<keyword evidence="1" id="KW-1133">Transmembrane helix</keyword>
<evidence type="ECO:0000313" key="3">
    <source>
        <dbReference type="EMBL" id="POS01024.1"/>
    </source>
</evidence>
<evidence type="ECO:0000313" key="4">
    <source>
        <dbReference type="Proteomes" id="UP000237056"/>
    </source>
</evidence>
<keyword evidence="1" id="KW-0472">Membrane</keyword>
<accession>A0A2S4N5L7</accession>
<keyword evidence="1" id="KW-0812">Transmembrane</keyword>
<dbReference type="Proteomes" id="UP000237056">
    <property type="component" value="Unassembled WGS sequence"/>
</dbReference>
<organism evidence="3 4">
    <name type="scientific">Flavobacterium croceum DSM 17960</name>
    <dbReference type="NCBI Taxonomy" id="1121886"/>
    <lineage>
        <taxon>Bacteria</taxon>
        <taxon>Pseudomonadati</taxon>
        <taxon>Bacteroidota</taxon>
        <taxon>Flavobacteriia</taxon>
        <taxon>Flavobacteriales</taxon>
        <taxon>Flavobacteriaceae</taxon>
        <taxon>Flavobacterium</taxon>
    </lineage>
</organism>
<dbReference type="Pfam" id="PF04892">
    <property type="entry name" value="VanZ"/>
    <property type="match status" value="1"/>
</dbReference>
<feature type="transmembrane region" description="Helical" evidence="1">
    <location>
        <begin position="41"/>
        <end position="58"/>
    </location>
</feature>
<dbReference type="RefSeq" id="WP_103726780.1">
    <property type="nucleotide sequence ID" value="NZ_PQNY01000015.1"/>
</dbReference>
<dbReference type="OrthoDB" id="1524985at2"/>
<feature type="domain" description="VanZ-like" evidence="2">
    <location>
        <begin position="38"/>
        <end position="109"/>
    </location>
</feature>
<dbReference type="AlphaFoldDB" id="A0A2S4N5L7"/>
<dbReference type="PANTHER" id="PTHR28008:SF1">
    <property type="entry name" value="DOMAIN PROTEIN, PUTATIVE (AFU_ORTHOLOGUE AFUA_3G10980)-RELATED"/>
    <property type="match status" value="1"/>
</dbReference>
<evidence type="ECO:0000259" key="2">
    <source>
        <dbReference type="Pfam" id="PF04892"/>
    </source>
</evidence>
<sequence>MLKNKFYFGLALLWTAVVLFLSLISIGSIGSEVAIPNKDKIVHFIFYFVFVILWSKAIRTAKFKIMLVAVLFGIGMEFLQQFTPSRTPDAVDIVANALGAITATIFCKITQKPFI</sequence>
<feature type="transmembrane region" description="Helical" evidence="1">
    <location>
        <begin position="7"/>
        <end position="29"/>
    </location>
</feature>
<dbReference type="InterPro" id="IPR006976">
    <property type="entry name" value="VanZ-like"/>
</dbReference>
<feature type="transmembrane region" description="Helical" evidence="1">
    <location>
        <begin position="90"/>
        <end position="109"/>
    </location>
</feature>
<proteinExistence type="predicted"/>
<dbReference type="PANTHER" id="PTHR28008">
    <property type="entry name" value="DOMAIN PROTEIN, PUTATIVE (AFU_ORTHOLOGUE AFUA_3G10980)-RELATED"/>
    <property type="match status" value="1"/>
</dbReference>
<comment type="caution">
    <text evidence="3">The sequence shown here is derived from an EMBL/GenBank/DDBJ whole genome shotgun (WGS) entry which is preliminary data.</text>
</comment>
<feature type="transmembrane region" description="Helical" evidence="1">
    <location>
        <begin position="65"/>
        <end position="84"/>
    </location>
</feature>
<keyword evidence="4" id="KW-1185">Reference proteome</keyword>
<protein>
    <submittedName>
        <fullName evidence="3">VanZ like protein</fullName>
    </submittedName>
</protein>
<evidence type="ECO:0000256" key="1">
    <source>
        <dbReference type="SAM" id="Phobius"/>
    </source>
</evidence>
<gene>
    <name evidence="3" type="ORF">Q361_11530</name>
</gene>
<dbReference type="EMBL" id="PQNY01000015">
    <property type="protein sequence ID" value="POS01024.1"/>
    <property type="molecule type" value="Genomic_DNA"/>
</dbReference>